<keyword evidence="2" id="KW-1185">Reference proteome</keyword>
<accession>A0A0H5SG16</accession>
<protein>
    <submittedName>
        <fullName evidence="1">Uncharacterized protein</fullName>
    </submittedName>
</protein>
<organism evidence="1 2">
    <name type="scientific">Herbinix hemicellulosilytica</name>
    <dbReference type="NCBI Taxonomy" id="1564487"/>
    <lineage>
        <taxon>Bacteria</taxon>
        <taxon>Bacillati</taxon>
        <taxon>Bacillota</taxon>
        <taxon>Clostridia</taxon>
        <taxon>Lachnospirales</taxon>
        <taxon>Lachnospiraceae</taxon>
        <taxon>Herbinix</taxon>
    </lineage>
</organism>
<proteinExistence type="predicted"/>
<dbReference type="EMBL" id="CVTD020000008">
    <property type="protein sequence ID" value="CRZ33736.1"/>
    <property type="molecule type" value="Genomic_DNA"/>
</dbReference>
<evidence type="ECO:0000313" key="1">
    <source>
        <dbReference type="EMBL" id="CRZ33736.1"/>
    </source>
</evidence>
<dbReference type="OrthoDB" id="1985886at2"/>
<sequence>MKIYHFALIFLIFFLSAIIKTDMQTGKLIEIKNEKEELENSLVTAVSDAVAYLAETGSYGSGTINKDEILAAFFASLYSSMGIISDKSAQSEVEIYIPVILFCDTDGFYVYYYDEYVTYDGLTYIDRVWSEKMPYSYEDEYFIYRFTLTDLVYIYDKHDMLKLEDKFLYVDYKEFVNESSYEDLRLKYKDCILFNESDFNTVKKASIINKLEDVLAYYTSRHNHIASKNGITYSFSFPYGRRDEWADFINDVSLLVVFQGYPYGPERDYRYNKIISSGANVIKKYRYFVEEKSWYKLAHKEGCKKIKDTDMLLEETFDSLEECVKLGAFCCECIEHGARVPDIR</sequence>
<name>A0A0H5SG16_HERHM</name>
<dbReference type="AlphaFoldDB" id="A0A0H5SG16"/>
<evidence type="ECO:0000313" key="2">
    <source>
        <dbReference type="Proteomes" id="UP000236497"/>
    </source>
</evidence>
<dbReference type="Proteomes" id="UP000236497">
    <property type="component" value="Unassembled WGS sequence"/>
</dbReference>
<dbReference type="RefSeq" id="WP_103201895.1">
    <property type="nucleotide sequence ID" value="NZ_CVTD020000008.1"/>
</dbReference>
<gene>
    <name evidence="1" type="ORF">HHT355_0531</name>
</gene>
<reference evidence="1 2" key="1">
    <citation type="submission" date="2015-06" db="EMBL/GenBank/DDBJ databases">
        <authorList>
            <person name="Wibberg Daniel"/>
        </authorList>
    </citation>
    <scope>NUCLEOTIDE SEQUENCE [LARGE SCALE GENOMIC DNA]</scope>
    <source>
        <strain evidence="1 2">T3/55T</strain>
    </source>
</reference>